<dbReference type="EMBL" id="BGZK01000723">
    <property type="protein sequence ID" value="GBP57925.1"/>
    <property type="molecule type" value="Genomic_DNA"/>
</dbReference>
<dbReference type="Proteomes" id="UP000299102">
    <property type="component" value="Unassembled WGS sequence"/>
</dbReference>
<proteinExistence type="predicted"/>
<comment type="caution">
    <text evidence="1">The sequence shown here is derived from an EMBL/GenBank/DDBJ whole genome shotgun (WGS) entry which is preliminary data.</text>
</comment>
<evidence type="ECO:0000313" key="1">
    <source>
        <dbReference type="EMBL" id="GBP57925.1"/>
    </source>
</evidence>
<accession>A0A4C1X6Q9</accession>
<organism evidence="1 2">
    <name type="scientific">Eumeta variegata</name>
    <name type="common">Bagworm moth</name>
    <name type="synonym">Eumeta japonica</name>
    <dbReference type="NCBI Taxonomy" id="151549"/>
    <lineage>
        <taxon>Eukaryota</taxon>
        <taxon>Metazoa</taxon>
        <taxon>Ecdysozoa</taxon>
        <taxon>Arthropoda</taxon>
        <taxon>Hexapoda</taxon>
        <taxon>Insecta</taxon>
        <taxon>Pterygota</taxon>
        <taxon>Neoptera</taxon>
        <taxon>Endopterygota</taxon>
        <taxon>Lepidoptera</taxon>
        <taxon>Glossata</taxon>
        <taxon>Ditrysia</taxon>
        <taxon>Tineoidea</taxon>
        <taxon>Psychidae</taxon>
        <taxon>Oiketicinae</taxon>
        <taxon>Eumeta</taxon>
    </lineage>
</organism>
<keyword evidence="2" id="KW-1185">Reference proteome</keyword>
<name>A0A4C1X6Q9_EUMVA</name>
<evidence type="ECO:0000313" key="2">
    <source>
        <dbReference type="Proteomes" id="UP000299102"/>
    </source>
</evidence>
<protein>
    <submittedName>
        <fullName evidence="1">Uncharacterized protein</fullName>
    </submittedName>
</protein>
<dbReference type="AlphaFoldDB" id="A0A4C1X6Q9"/>
<sequence length="170" mass="18637">MKKFHIAGTAAAISAAPGATRAPPAAALSITSYCAALFSVGMSTCGIRHESCIKFIEGSAIGRRAHSAVRRCCRDSAKVSPAKLETLSDLPAPSRSARRVSPFFLRVLFPFDLISLRGVRRSCLAPLAEARIRIALSNFSVKMFVHLVNGQKFIYSDVPRTYRGTRRYYR</sequence>
<gene>
    <name evidence="1" type="ORF">EVAR_40784_1</name>
</gene>
<reference evidence="1 2" key="1">
    <citation type="journal article" date="2019" name="Commun. Biol.">
        <title>The bagworm genome reveals a unique fibroin gene that provides high tensile strength.</title>
        <authorList>
            <person name="Kono N."/>
            <person name="Nakamura H."/>
            <person name="Ohtoshi R."/>
            <person name="Tomita M."/>
            <person name="Numata K."/>
            <person name="Arakawa K."/>
        </authorList>
    </citation>
    <scope>NUCLEOTIDE SEQUENCE [LARGE SCALE GENOMIC DNA]</scope>
</reference>